<dbReference type="SUPFAM" id="SSF48208">
    <property type="entry name" value="Six-hairpin glycosidases"/>
    <property type="match status" value="1"/>
</dbReference>
<accession>E9NSL5</accession>
<evidence type="ECO:0000256" key="3">
    <source>
        <dbReference type="ARBA" id="ARBA00023295"/>
    </source>
</evidence>
<dbReference type="InterPro" id="IPR008928">
    <property type="entry name" value="6-hairpin_glycosidase_sf"/>
</dbReference>
<sequence length="735" mass="78496">MKSLLKITTCAVALAAVAGTAAPKYPFPQNMKSPHGTTALYADPSVIKEHFEKWKGAWYDASQGWIYAPEGTCSTVSEAIAYGMMITVYMDDGSNGAKDMFDKLYNTWKSNGGNGGGMNWRIGCDGGSGSASDADFDAALALIMASKQWSNDGYLNDAKSIISWIASHDIDNNNSVKGGSNWSDAFNPSYATLANFELFAKVGDASKWNAVKSKAEQDLLACQNSSTGLVPDWCDWNSHQPTKTNANVAQADNPGFFDDAARTPWRMAWAYYWYGNSNAKKFNDKIVSWMYKESKMNAAGINSGYYVDGRSSSARDVFVSSTFSGGMGLAAASANEAEPYLETVYKTLKSMTSCAKAQGCGDNVPGEKYYPATLNILYLLLMTGNMPNFYDMTGFEKFTPDPSLGQQLSASDGVQIEKGDSLVGVSGFWNWGSYHDKLGIGTVMKPDSGDSPLYLIDGEIFANASMEIGPEPEWTQEAADAGLLKYPSAGIAMSFRGDEKGVDFTALGVASVRIKVKTTGTIRFAMLYDTDHCAGCEPGILMDPTNDYQTLTFKLKPNGYTLGDLTVDQWMTQDPNPAASANDVMRTASGVKFEAKMPKGGTGSVSVKSIEFLDGSGNVVDPETIVGFKVPNDISKYGGSSNPGSSNSIGPDQSSSSIFDAIVKADALSTIKVATSGLSVQILNAKLGASYAVMSIQGKVLASGKITSASQAVMVPNKGMYLVKVGSEIRPVSVK</sequence>
<evidence type="ECO:0000256" key="2">
    <source>
        <dbReference type="ARBA" id="ARBA00022801"/>
    </source>
</evidence>
<dbReference type="EMBL" id="HQ706043">
    <property type="protein sequence ID" value="ADX05710.1"/>
    <property type="molecule type" value="Genomic_DNA"/>
</dbReference>
<dbReference type="Pfam" id="PF01270">
    <property type="entry name" value="Glyco_hydro_8"/>
    <property type="match status" value="1"/>
</dbReference>
<proteinExistence type="inferred from homology"/>
<name>E9NSL5_9ZZZZ</name>
<keyword evidence="2" id="KW-0378">Hydrolase</keyword>
<reference evidence="4" key="1">
    <citation type="journal article" date="2011" name="Science">
        <title>Metagenomic discovery of biomass-degrading genes and genomes from cow rumen.</title>
        <authorList>
            <person name="Hess M."/>
            <person name="Sczyrba A."/>
            <person name="Egan R."/>
            <person name="Kim T.W."/>
            <person name="Chokhawala H."/>
            <person name="Schroth G."/>
            <person name="Luo S."/>
            <person name="Clark D.S."/>
            <person name="Chen F."/>
            <person name="Zhang T."/>
            <person name="Mackie R.I."/>
            <person name="Pennacchio L.A."/>
            <person name="Tringe S.G."/>
            <person name="Visel A."/>
            <person name="Woyke T."/>
            <person name="Wang Z."/>
            <person name="Rubin E.M."/>
        </authorList>
    </citation>
    <scope>NUCLEOTIDE SEQUENCE</scope>
</reference>
<protein>
    <submittedName>
        <fullName evidence="4">Putative carbohydrate-active enzyme</fullName>
    </submittedName>
</protein>
<dbReference type="InterPro" id="IPR012341">
    <property type="entry name" value="6hp_glycosidase-like_sf"/>
</dbReference>
<dbReference type="GO" id="GO:0004553">
    <property type="term" value="F:hydrolase activity, hydrolyzing O-glycosyl compounds"/>
    <property type="evidence" value="ECO:0007669"/>
    <property type="project" value="InterPro"/>
</dbReference>
<dbReference type="GO" id="GO:0005975">
    <property type="term" value="P:carbohydrate metabolic process"/>
    <property type="evidence" value="ECO:0007669"/>
    <property type="project" value="InterPro"/>
</dbReference>
<evidence type="ECO:0000256" key="1">
    <source>
        <dbReference type="ARBA" id="ARBA00009209"/>
    </source>
</evidence>
<organism evidence="4">
    <name type="scientific">uncultured organism</name>
    <dbReference type="NCBI Taxonomy" id="155900"/>
    <lineage>
        <taxon>unclassified sequences</taxon>
        <taxon>environmental samples</taxon>
    </lineage>
</organism>
<dbReference type="AlphaFoldDB" id="E9NSL5"/>
<dbReference type="InterPro" id="IPR002037">
    <property type="entry name" value="Glyco_hydro_8"/>
</dbReference>
<evidence type="ECO:0000313" key="4">
    <source>
        <dbReference type="EMBL" id="ADX05710.1"/>
    </source>
</evidence>
<gene>
    <name evidence="4" type="ORF">SARM_0039</name>
</gene>
<keyword evidence="3" id="KW-0326">Glycosidase</keyword>
<comment type="similarity">
    <text evidence="1">Belongs to the glycosyl hydrolase 8 (cellulase D) family.</text>
</comment>
<dbReference type="PRINTS" id="PR00735">
    <property type="entry name" value="GLHYDRLASE8"/>
</dbReference>
<dbReference type="Gene3D" id="1.50.10.10">
    <property type="match status" value="1"/>
</dbReference>